<feature type="compositionally biased region" description="Basic and acidic residues" evidence="1">
    <location>
        <begin position="1"/>
        <end position="11"/>
    </location>
</feature>
<evidence type="ECO:0000256" key="1">
    <source>
        <dbReference type="SAM" id="MobiDB-lite"/>
    </source>
</evidence>
<reference evidence="3" key="1">
    <citation type="submission" date="2015-07" db="EMBL/GenBank/DDBJ databases">
        <authorList>
            <person name="Teixeira M.M."/>
            <person name="Souza R.C."/>
            <person name="Almeida L.G."/>
            <person name="Vicente V.A."/>
            <person name="de Hoog S."/>
            <person name="Bocca A.L."/>
            <person name="de Almeida S.R."/>
            <person name="Vasconcelos A.T."/>
            <person name="Felipe M.S."/>
        </authorList>
    </citation>
    <scope>NUCLEOTIDE SEQUENCE [LARGE SCALE GENOMIC DNA]</scope>
    <source>
        <strain evidence="3">KSF</strain>
    </source>
</reference>
<dbReference type="AlphaFoldDB" id="A0A1C1CJZ3"/>
<evidence type="ECO:0000313" key="3">
    <source>
        <dbReference type="Proteomes" id="UP000094526"/>
    </source>
</evidence>
<name>A0A1C1CJZ3_9EURO</name>
<comment type="caution">
    <text evidence="2">The sequence shown here is derived from an EMBL/GenBank/DDBJ whole genome shotgun (WGS) entry which is preliminary data.</text>
</comment>
<gene>
    <name evidence="2" type="ORF">CLCR_05130</name>
</gene>
<protein>
    <submittedName>
        <fullName evidence="2">Uncharacterized protein</fullName>
    </submittedName>
</protein>
<dbReference type="OrthoDB" id="4152819at2759"/>
<dbReference type="VEuPathDB" id="FungiDB:CLCR_05130"/>
<dbReference type="Proteomes" id="UP000094526">
    <property type="component" value="Unassembled WGS sequence"/>
</dbReference>
<evidence type="ECO:0000313" key="2">
    <source>
        <dbReference type="EMBL" id="OCT48843.1"/>
    </source>
</evidence>
<organism evidence="2 3">
    <name type="scientific">Cladophialophora carrionii</name>
    <dbReference type="NCBI Taxonomy" id="86049"/>
    <lineage>
        <taxon>Eukaryota</taxon>
        <taxon>Fungi</taxon>
        <taxon>Dikarya</taxon>
        <taxon>Ascomycota</taxon>
        <taxon>Pezizomycotina</taxon>
        <taxon>Eurotiomycetes</taxon>
        <taxon>Chaetothyriomycetidae</taxon>
        <taxon>Chaetothyriales</taxon>
        <taxon>Herpotrichiellaceae</taxon>
        <taxon>Cladophialophora</taxon>
    </lineage>
</organism>
<dbReference type="VEuPathDB" id="FungiDB:G647_03068"/>
<dbReference type="EMBL" id="LGRB01000011">
    <property type="protein sequence ID" value="OCT48843.1"/>
    <property type="molecule type" value="Genomic_DNA"/>
</dbReference>
<keyword evidence="3" id="KW-1185">Reference proteome</keyword>
<accession>A0A1C1CJZ3</accession>
<sequence>MDDLNRSDRHQLVGNASSNAGSTPSIRPSSKPGQTRRQAYELSSISRLKIQKEASKTSPRLYKLVAHAAMFDNATRFILDHIDGSNVELDLSDSVAIEGLLDEKEHGCGHIAHPEDHEQNEVETIQSSFEVKNYTSFNGYAHLKPKEGCAIVVTEALADEVDDTCEDTADESNTDSDDDYDHFDDREIWSDAPLDGDWRKMQSGWDFWDASSNLVRDSRNDDLLLWSQQPRVLSTKQAESLFLEAFG</sequence>
<feature type="region of interest" description="Disordered" evidence="1">
    <location>
        <begin position="1"/>
        <end position="38"/>
    </location>
</feature>
<feature type="compositionally biased region" description="Polar residues" evidence="1">
    <location>
        <begin position="14"/>
        <end position="38"/>
    </location>
</feature>
<proteinExistence type="predicted"/>